<name>A0A365YIM4_9MICC</name>
<keyword evidence="3" id="KW-1185">Reference proteome</keyword>
<accession>A0A365YIM4</accession>
<dbReference type="Gene3D" id="3.40.50.150">
    <property type="entry name" value="Vaccinia Virus protein VP39"/>
    <property type="match status" value="1"/>
</dbReference>
<organism evidence="2 3">
    <name type="scientific">Glutamicibacter soli</name>
    <dbReference type="NCBI Taxonomy" id="453836"/>
    <lineage>
        <taxon>Bacteria</taxon>
        <taxon>Bacillati</taxon>
        <taxon>Actinomycetota</taxon>
        <taxon>Actinomycetes</taxon>
        <taxon>Micrococcales</taxon>
        <taxon>Micrococcaceae</taxon>
        <taxon>Glutamicibacter</taxon>
    </lineage>
</organism>
<proteinExistence type="predicted"/>
<gene>
    <name evidence="2" type="ORF">C1H84_03665</name>
</gene>
<dbReference type="RefSeq" id="WP_113606579.1">
    <property type="nucleotide sequence ID" value="NZ_CM125969.1"/>
</dbReference>
<feature type="domain" description="Methyltransferase" evidence="1">
    <location>
        <begin position="50"/>
        <end position="139"/>
    </location>
</feature>
<reference evidence="2 3" key="1">
    <citation type="submission" date="2018-01" db="EMBL/GenBank/DDBJ databases">
        <title>Glutamicibacter soli strain NHPC-3 Whole genome sequence and assembly.</title>
        <authorList>
            <person name="Choudhury P."/>
            <person name="Gupta D."/>
            <person name="Sengupta K."/>
            <person name="Jawed A."/>
            <person name="Sultana N."/>
            <person name="Saha P."/>
        </authorList>
    </citation>
    <scope>NUCLEOTIDE SEQUENCE [LARGE SCALE GENOMIC DNA]</scope>
    <source>
        <strain evidence="2 3">NHPC-3</strain>
    </source>
</reference>
<dbReference type="Pfam" id="PF13649">
    <property type="entry name" value="Methyltransf_25"/>
    <property type="match status" value="1"/>
</dbReference>
<keyword evidence="2" id="KW-0489">Methyltransferase</keyword>
<protein>
    <submittedName>
        <fullName evidence="2">SAM-dependent methyltransferase</fullName>
    </submittedName>
</protein>
<dbReference type="GO" id="GO:0008168">
    <property type="term" value="F:methyltransferase activity"/>
    <property type="evidence" value="ECO:0007669"/>
    <property type="project" value="UniProtKB-KW"/>
</dbReference>
<dbReference type="InterPro" id="IPR029063">
    <property type="entry name" value="SAM-dependent_MTases_sf"/>
</dbReference>
<evidence type="ECO:0000259" key="1">
    <source>
        <dbReference type="Pfam" id="PF13649"/>
    </source>
</evidence>
<dbReference type="AlphaFoldDB" id="A0A365YIM4"/>
<evidence type="ECO:0000313" key="3">
    <source>
        <dbReference type="Proteomes" id="UP000252167"/>
    </source>
</evidence>
<evidence type="ECO:0000313" key="2">
    <source>
        <dbReference type="EMBL" id="RBM02546.1"/>
    </source>
</evidence>
<dbReference type="Proteomes" id="UP000252167">
    <property type="component" value="Unassembled WGS sequence"/>
</dbReference>
<comment type="caution">
    <text evidence="2">The sequence shown here is derived from an EMBL/GenBank/DDBJ whole genome shotgun (WGS) entry which is preliminary data.</text>
</comment>
<sequence length="201" mass="22648">MEINYGLYYRLGLHPWEHYAKLHLANFEHQLQVEIEQHAGASPGVLPRAIDLGYGSGIHCRRMAAAGFEVVGVDAQQRALVRARDQAGPHETYVQADVTDLSELTPGFNFFLDSGCLQGLVGEARSRYGHAVGRLAAPGATFLALQFGNSRFNSFIGGISREELQDVLPQWALIDDYPAETRELGWFQKQSRPHWYRFLYR</sequence>
<dbReference type="GO" id="GO:0032259">
    <property type="term" value="P:methylation"/>
    <property type="evidence" value="ECO:0007669"/>
    <property type="project" value="UniProtKB-KW"/>
</dbReference>
<dbReference type="EMBL" id="POAF01000002">
    <property type="protein sequence ID" value="RBM02546.1"/>
    <property type="molecule type" value="Genomic_DNA"/>
</dbReference>
<dbReference type="InterPro" id="IPR041698">
    <property type="entry name" value="Methyltransf_25"/>
</dbReference>
<dbReference type="SUPFAM" id="SSF53335">
    <property type="entry name" value="S-adenosyl-L-methionine-dependent methyltransferases"/>
    <property type="match status" value="1"/>
</dbReference>
<keyword evidence="2" id="KW-0808">Transferase</keyword>